<dbReference type="InterPro" id="IPR040079">
    <property type="entry name" value="Glutathione_S-Trfase"/>
</dbReference>
<dbReference type="InterPro" id="IPR010987">
    <property type="entry name" value="Glutathione-S-Trfase_C-like"/>
</dbReference>
<dbReference type="PROSITE" id="PS50404">
    <property type="entry name" value="GST_NTER"/>
    <property type="match status" value="1"/>
</dbReference>
<name>A0A6V1LE72_HETAK</name>
<accession>A0A6V1LE72</accession>
<dbReference type="PANTHER" id="PTHR43968:SF6">
    <property type="entry name" value="GLUTATHIONE S-TRANSFERASE OMEGA"/>
    <property type="match status" value="1"/>
</dbReference>
<evidence type="ECO:0008006" key="4">
    <source>
        <dbReference type="Google" id="ProtNLM"/>
    </source>
</evidence>
<sequence length="257" mass="28344">MRAAIFVAVVAYIFGAFHRTCVCGFPLSGLGVLLHNSKVRSATHRFQSHSLGSSKLNMETTSNESSGGIRFVTNKMCPFAQRTWIALLQAGMEFEMVEINLYGSGGKPGWFLRLNPRGEVPVLDLGGGAVVGSEATLDHVAAAAAPELRPPGLEQEIKEWRRRTNEQLLPIGKRAVQSGGREALTSLLEEFDASVTGPFLTGEQVTVADISMFPMMQRVESEFGFPQGSEKLRTWFDSMMALPAVSETCQASWWWWW</sequence>
<dbReference type="InterPro" id="IPR004046">
    <property type="entry name" value="GST_C"/>
</dbReference>
<dbReference type="InterPro" id="IPR036249">
    <property type="entry name" value="Thioredoxin-like_sf"/>
</dbReference>
<dbReference type="InterPro" id="IPR036282">
    <property type="entry name" value="Glutathione-S-Trfase_C_sf"/>
</dbReference>
<evidence type="ECO:0000259" key="2">
    <source>
        <dbReference type="PROSITE" id="PS50405"/>
    </source>
</evidence>
<protein>
    <recommendedName>
        <fullName evidence="4">GST N-terminal domain-containing protein</fullName>
    </recommendedName>
</protein>
<dbReference type="GO" id="GO:0005737">
    <property type="term" value="C:cytoplasm"/>
    <property type="evidence" value="ECO:0007669"/>
    <property type="project" value="TreeGrafter"/>
</dbReference>
<dbReference type="SFLD" id="SFLDG00358">
    <property type="entry name" value="Main_(cytGST)"/>
    <property type="match status" value="1"/>
</dbReference>
<dbReference type="SFLD" id="SFLDS00019">
    <property type="entry name" value="Glutathione_Transferase_(cytos"/>
    <property type="match status" value="1"/>
</dbReference>
<dbReference type="Gene3D" id="3.40.30.10">
    <property type="entry name" value="Glutaredoxin"/>
    <property type="match status" value="1"/>
</dbReference>
<feature type="domain" description="GST N-terminal" evidence="1">
    <location>
        <begin position="67"/>
        <end position="148"/>
    </location>
</feature>
<dbReference type="AlphaFoldDB" id="A0A6V1LE72"/>
<dbReference type="Pfam" id="PF00043">
    <property type="entry name" value="GST_C"/>
    <property type="match status" value="1"/>
</dbReference>
<dbReference type="SUPFAM" id="SSF47616">
    <property type="entry name" value="GST C-terminal domain-like"/>
    <property type="match status" value="1"/>
</dbReference>
<dbReference type="CDD" id="cd00570">
    <property type="entry name" value="GST_N_family"/>
    <property type="match status" value="1"/>
</dbReference>
<dbReference type="InterPro" id="IPR050983">
    <property type="entry name" value="GST_Omega/HSP26"/>
</dbReference>
<dbReference type="Gene3D" id="1.20.1050.10">
    <property type="match status" value="1"/>
</dbReference>
<dbReference type="SUPFAM" id="SSF52833">
    <property type="entry name" value="Thioredoxin-like"/>
    <property type="match status" value="1"/>
</dbReference>
<dbReference type="CDD" id="cd00299">
    <property type="entry name" value="GST_C_family"/>
    <property type="match status" value="1"/>
</dbReference>
<proteinExistence type="predicted"/>
<gene>
    <name evidence="3" type="ORF">HAKA00212_LOCUS20155</name>
</gene>
<dbReference type="PROSITE" id="PS50405">
    <property type="entry name" value="GST_CTER"/>
    <property type="match status" value="1"/>
</dbReference>
<reference evidence="3" key="1">
    <citation type="submission" date="2021-01" db="EMBL/GenBank/DDBJ databases">
        <authorList>
            <person name="Corre E."/>
            <person name="Pelletier E."/>
            <person name="Niang G."/>
            <person name="Scheremetjew M."/>
            <person name="Finn R."/>
            <person name="Kale V."/>
            <person name="Holt S."/>
            <person name="Cochrane G."/>
            <person name="Meng A."/>
            <person name="Brown T."/>
            <person name="Cohen L."/>
        </authorList>
    </citation>
    <scope>NUCLEOTIDE SEQUENCE</scope>
    <source>
        <strain evidence="3">CCMP3107</strain>
    </source>
</reference>
<evidence type="ECO:0000313" key="3">
    <source>
        <dbReference type="EMBL" id="CAE0641327.1"/>
    </source>
</evidence>
<dbReference type="PANTHER" id="PTHR43968">
    <property type="match status" value="1"/>
</dbReference>
<dbReference type="Pfam" id="PF13409">
    <property type="entry name" value="GST_N_2"/>
    <property type="match status" value="1"/>
</dbReference>
<evidence type="ECO:0000259" key="1">
    <source>
        <dbReference type="PROSITE" id="PS50404"/>
    </source>
</evidence>
<organism evidence="3">
    <name type="scientific">Heterosigma akashiwo</name>
    <name type="common">Chromophytic alga</name>
    <name type="synonym">Heterosigma carterae</name>
    <dbReference type="NCBI Taxonomy" id="2829"/>
    <lineage>
        <taxon>Eukaryota</taxon>
        <taxon>Sar</taxon>
        <taxon>Stramenopiles</taxon>
        <taxon>Ochrophyta</taxon>
        <taxon>Raphidophyceae</taxon>
        <taxon>Chattonellales</taxon>
        <taxon>Chattonellaceae</taxon>
        <taxon>Heterosigma</taxon>
    </lineage>
</organism>
<dbReference type="EMBL" id="HBIU01044806">
    <property type="protein sequence ID" value="CAE0641327.1"/>
    <property type="molecule type" value="Transcribed_RNA"/>
</dbReference>
<feature type="domain" description="GST C-terminal" evidence="2">
    <location>
        <begin position="130"/>
        <end position="257"/>
    </location>
</feature>
<dbReference type="InterPro" id="IPR004045">
    <property type="entry name" value="Glutathione_S-Trfase_N"/>
</dbReference>